<feature type="chain" id="PRO_5037112799" evidence="1">
    <location>
        <begin position="22"/>
        <end position="245"/>
    </location>
</feature>
<protein>
    <submittedName>
        <fullName evidence="3">SUMF1/EgtB/PvdO family nonheme iron enzyme</fullName>
    </submittedName>
</protein>
<name>A0A932FW95_UNCTE</name>
<dbReference type="EMBL" id="JACPRF010000365">
    <property type="protein sequence ID" value="MBI2877575.1"/>
    <property type="molecule type" value="Genomic_DNA"/>
</dbReference>
<dbReference type="GO" id="GO:0120147">
    <property type="term" value="F:formylglycine-generating oxidase activity"/>
    <property type="evidence" value="ECO:0007669"/>
    <property type="project" value="TreeGrafter"/>
</dbReference>
<accession>A0A932FW95</accession>
<evidence type="ECO:0000256" key="1">
    <source>
        <dbReference type="SAM" id="SignalP"/>
    </source>
</evidence>
<dbReference type="PANTHER" id="PTHR23150">
    <property type="entry name" value="SULFATASE MODIFYING FACTOR 1, 2"/>
    <property type="match status" value="1"/>
</dbReference>
<reference evidence="3" key="1">
    <citation type="submission" date="2020-07" db="EMBL/GenBank/DDBJ databases">
        <title>Huge and variable diversity of episymbiotic CPR bacteria and DPANN archaea in groundwater ecosystems.</title>
        <authorList>
            <person name="He C.Y."/>
            <person name="Keren R."/>
            <person name="Whittaker M."/>
            <person name="Farag I.F."/>
            <person name="Doudna J."/>
            <person name="Cate J.H.D."/>
            <person name="Banfield J.F."/>
        </authorList>
    </citation>
    <scope>NUCLEOTIDE SEQUENCE</scope>
    <source>
        <strain evidence="3">NC_groundwater_672_Ag_B-0.1um_62_36</strain>
    </source>
</reference>
<dbReference type="Proteomes" id="UP000769766">
    <property type="component" value="Unassembled WGS sequence"/>
</dbReference>
<dbReference type="InterPro" id="IPR016187">
    <property type="entry name" value="CTDL_fold"/>
</dbReference>
<dbReference type="Gene3D" id="3.90.1580.10">
    <property type="entry name" value="paralog of FGE (formylglycine-generating enzyme)"/>
    <property type="match status" value="1"/>
</dbReference>
<evidence type="ECO:0000313" key="4">
    <source>
        <dbReference type="Proteomes" id="UP000769766"/>
    </source>
</evidence>
<dbReference type="SUPFAM" id="SSF56436">
    <property type="entry name" value="C-type lectin-like"/>
    <property type="match status" value="1"/>
</dbReference>
<organism evidence="3 4">
    <name type="scientific">Tectimicrobiota bacterium</name>
    <dbReference type="NCBI Taxonomy" id="2528274"/>
    <lineage>
        <taxon>Bacteria</taxon>
        <taxon>Pseudomonadati</taxon>
        <taxon>Nitrospinota/Tectimicrobiota group</taxon>
        <taxon>Candidatus Tectimicrobiota</taxon>
    </lineage>
</organism>
<feature type="domain" description="Sulfatase-modifying factor enzyme-like" evidence="2">
    <location>
        <begin position="34"/>
        <end position="241"/>
    </location>
</feature>
<dbReference type="InterPro" id="IPR005532">
    <property type="entry name" value="SUMF_dom"/>
</dbReference>
<proteinExistence type="predicted"/>
<dbReference type="AlphaFoldDB" id="A0A932FW95"/>
<sequence length="245" mass="27071">MLAILAAIGWAIGLGSPLGVAADGPGDPSPTAPPGMVFIPVGPFIMGDTEHKDEEPVHEVSLDGFYIDRHEVTNLDYERDHPDHARNPFSACDRCPVTMVSWQEAHAYCQQLGKRLPTEAEWEKAARGPQGYRYDYGNDYDPTQARVGMALEDGAIEVGGFLPNGYGLYDTSGNAWEWVADWYDDHYYHHSPTVNPQGPDQGIFRGFRGGSWNVDVCYSRVSNRDGGLPDARYPFIGFRCAQSTP</sequence>
<gene>
    <name evidence="3" type="ORF">HYY20_11910</name>
</gene>
<comment type="caution">
    <text evidence="3">The sequence shown here is derived from an EMBL/GenBank/DDBJ whole genome shotgun (WGS) entry which is preliminary data.</text>
</comment>
<evidence type="ECO:0000313" key="3">
    <source>
        <dbReference type="EMBL" id="MBI2877575.1"/>
    </source>
</evidence>
<dbReference type="Pfam" id="PF03781">
    <property type="entry name" value="FGE-sulfatase"/>
    <property type="match status" value="1"/>
</dbReference>
<evidence type="ECO:0000259" key="2">
    <source>
        <dbReference type="Pfam" id="PF03781"/>
    </source>
</evidence>
<feature type="signal peptide" evidence="1">
    <location>
        <begin position="1"/>
        <end position="21"/>
    </location>
</feature>
<dbReference type="PANTHER" id="PTHR23150:SF19">
    <property type="entry name" value="FORMYLGLYCINE-GENERATING ENZYME"/>
    <property type="match status" value="1"/>
</dbReference>
<dbReference type="InterPro" id="IPR042095">
    <property type="entry name" value="SUMF_sf"/>
</dbReference>
<keyword evidence="1" id="KW-0732">Signal</keyword>
<dbReference type="InterPro" id="IPR051043">
    <property type="entry name" value="Sulfatase_Mod_Factor_Kinase"/>
</dbReference>